<evidence type="ECO:0000313" key="3">
    <source>
        <dbReference type="Proteomes" id="UP000192775"/>
    </source>
</evidence>
<name>A0A1X9LIK8_9MICO</name>
<dbReference type="Gene3D" id="3.30.565.10">
    <property type="entry name" value="Histidine kinase-like ATPase, C-terminal domain"/>
    <property type="match status" value="1"/>
</dbReference>
<dbReference type="Proteomes" id="UP000192775">
    <property type="component" value="Chromosome"/>
</dbReference>
<dbReference type="RefSeq" id="WP_085019154.1">
    <property type="nucleotide sequence ID" value="NZ_BMHD01000001.1"/>
</dbReference>
<evidence type="ECO:0000259" key="1">
    <source>
        <dbReference type="Pfam" id="PF13581"/>
    </source>
</evidence>
<reference evidence="2 3" key="1">
    <citation type="submission" date="2017-04" db="EMBL/GenBank/DDBJ databases">
        <authorList>
            <person name="Afonso C.L."/>
            <person name="Miller P.J."/>
            <person name="Scott M.A."/>
            <person name="Spackman E."/>
            <person name="Goraichik I."/>
            <person name="Dimitrov K.M."/>
            <person name="Suarez D.L."/>
            <person name="Swayne D.E."/>
        </authorList>
    </citation>
    <scope>NUCLEOTIDE SEQUENCE [LARGE SCALE GENOMIC DNA]</scope>
    <source>
        <strain evidence="3">XA(T)</strain>
    </source>
</reference>
<dbReference type="EMBL" id="CP020715">
    <property type="protein sequence ID" value="ARJ05016.1"/>
    <property type="molecule type" value="Genomic_DNA"/>
</dbReference>
<dbReference type="SUPFAM" id="SSF55874">
    <property type="entry name" value="ATPase domain of HSP90 chaperone/DNA topoisomerase II/histidine kinase"/>
    <property type="match status" value="1"/>
</dbReference>
<dbReference type="Pfam" id="PF13581">
    <property type="entry name" value="HATPase_c_2"/>
    <property type="match status" value="1"/>
</dbReference>
<dbReference type="AlphaFoldDB" id="A0A1X9LIK8"/>
<dbReference type="CDD" id="cd16936">
    <property type="entry name" value="HATPase_RsbW-like"/>
    <property type="match status" value="1"/>
</dbReference>
<accession>A0A1X9LIK8</accession>
<gene>
    <name evidence="2" type="ORF">B5808_07220</name>
</gene>
<proteinExistence type="predicted"/>
<dbReference type="InterPro" id="IPR036890">
    <property type="entry name" value="HATPase_C_sf"/>
</dbReference>
<sequence>MTDRYDLEFTSPPDDVDGVQDFVERVWAASPHVGDRDRMAFETALIELASNVIQHAGEGQGVTCVLTLSTVGGRITATLSDTAEKGRVSLVVGEMPDAFAESGRGLPMVEALVDDLTFERIDARNVWTITKAITPAG</sequence>
<dbReference type="KEGG" id="cphy:B5808_07220"/>
<dbReference type="STRING" id="1619308.B5808_07220"/>
<protein>
    <recommendedName>
        <fullName evidence="1">Histidine kinase/HSP90-like ATPase domain-containing protein</fullName>
    </recommendedName>
</protein>
<organism evidence="2 3">
    <name type="scientific">Cnuibacter physcomitrellae</name>
    <dbReference type="NCBI Taxonomy" id="1619308"/>
    <lineage>
        <taxon>Bacteria</taxon>
        <taxon>Bacillati</taxon>
        <taxon>Actinomycetota</taxon>
        <taxon>Actinomycetes</taxon>
        <taxon>Micrococcales</taxon>
        <taxon>Microbacteriaceae</taxon>
        <taxon>Cnuibacter</taxon>
    </lineage>
</organism>
<feature type="domain" description="Histidine kinase/HSP90-like ATPase" evidence="1">
    <location>
        <begin position="10"/>
        <end position="130"/>
    </location>
</feature>
<keyword evidence="3" id="KW-1185">Reference proteome</keyword>
<dbReference type="InterPro" id="IPR003594">
    <property type="entry name" value="HATPase_dom"/>
</dbReference>
<evidence type="ECO:0000313" key="2">
    <source>
        <dbReference type="EMBL" id="ARJ05016.1"/>
    </source>
</evidence>